<dbReference type="GO" id="GO:0004386">
    <property type="term" value="F:helicase activity"/>
    <property type="evidence" value="ECO:0007669"/>
    <property type="project" value="UniProtKB-KW"/>
</dbReference>
<dbReference type="SUPFAM" id="SSF52540">
    <property type="entry name" value="P-loop containing nucleoside triphosphate hydrolases"/>
    <property type="match status" value="1"/>
</dbReference>
<dbReference type="Pfam" id="PF01443">
    <property type="entry name" value="Viral_helicase1"/>
    <property type="match status" value="1"/>
</dbReference>
<accession>A0ABV1SHI3</accession>
<comment type="caution">
    <text evidence="2">The sequence shown here is derived from an EMBL/GenBank/DDBJ whole genome shotgun (WGS) entry which is preliminary data.</text>
</comment>
<dbReference type="RefSeq" id="WP_350936929.1">
    <property type="nucleotide sequence ID" value="NZ_JAYWLC010000007.1"/>
</dbReference>
<evidence type="ECO:0000259" key="1">
    <source>
        <dbReference type="Pfam" id="PF01443"/>
    </source>
</evidence>
<protein>
    <submittedName>
        <fullName evidence="2">DNA/RNA helicase domain-containing protein</fullName>
    </submittedName>
</protein>
<feature type="domain" description="(+)RNA virus helicase C-terminal" evidence="1">
    <location>
        <begin position="218"/>
        <end position="449"/>
    </location>
</feature>
<keyword evidence="2" id="KW-0347">Helicase</keyword>
<dbReference type="EMBL" id="JAYWLC010000007">
    <property type="protein sequence ID" value="MER5172205.1"/>
    <property type="molecule type" value="Genomic_DNA"/>
</dbReference>
<name>A0ABV1SHI3_9RHOB</name>
<evidence type="ECO:0000313" key="2">
    <source>
        <dbReference type="EMBL" id="MER5172205.1"/>
    </source>
</evidence>
<dbReference type="Gene3D" id="3.40.50.300">
    <property type="entry name" value="P-loop containing nucleotide triphosphate hydrolases"/>
    <property type="match status" value="1"/>
</dbReference>
<gene>
    <name evidence="2" type="ORF">VSX56_10485</name>
</gene>
<keyword evidence="2" id="KW-0378">Hydrolase</keyword>
<proteinExistence type="predicted"/>
<sequence length="509" mass="58270">MKKTVHLQSIVQAHTALDETAFNKFLNLSQQNAEAKKIKRREIESLRLLVDAIQAGSNEGNILDYFYFGYEIPQISKEFDLLRFGADYIVNIELKSSTNVEAIFKQLKRNKYYLAALGKPIFNFAYGSDSNQLYQLGSEDSLIETSVSELINVLSEQNIENIGNIDNLFDPTVYLVSPFNTVKKFLNGEYFLTSEQEEIQKNILQLSMNSGKERLVTLQGAAGTGKTLLSYDIIKSLMNAGLKALVVHVGMLNPGHGELIKEGWRIKAIRDLRAEHLKSYDVILFDEAQRFRNGQLEAFEAKIRELKSMCIFSYDAQQTLSTAETRLEVGEKLSSISDANHYKLRGKKIRTNKEIATFIKGLFDQSENAFTTQTDKIDILYFSDANSARAYQTSSNEEHWTTLRLTPSHYNRNEYHNQYSSHTDKTSHEVIGQEFDNITIILDELFDYDSNGLLTYNGRTYYDATKMLFQNITRCRKRIRILIIGNKKLLSRCMTLLRPSCTLLENQRG</sequence>
<dbReference type="InterPro" id="IPR027351">
    <property type="entry name" value="(+)RNA_virus_helicase_core_dom"/>
</dbReference>
<keyword evidence="2" id="KW-0547">Nucleotide-binding</keyword>
<keyword evidence="3" id="KW-1185">Reference proteome</keyword>
<dbReference type="Proteomes" id="UP001438953">
    <property type="component" value="Unassembled WGS sequence"/>
</dbReference>
<reference evidence="2 3" key="1">
    <citation type="submission" date="2024-01" db="EMBL/GenBank/DDBJ databases">
        <authorList>
            <person name="Deng Y."/>
            <person name="Su J."/>
        </authorList>
    </citation>
    <scope>NUCLEOTIDE SEQUENCE [LARGE SCALE GENOMIC DNA]</scope>
    <source>
        <strain evidence="2 3">CPCC 100088</strain>
    </source>
</reference>
<dbReference type="InterPro" id="IPR027417">
    <property type="entry name" value="P-loop_NTPase"/>
</dbReference>
<keyword evidence="2" id="KW-0067">ATP-binding</keyword>
<organism evidence="2 3">
    <name type="scientific">Thioclava kandeliae</name>
    <dbReference type="NCBI Taxonomy" id="3070818"/>
    <lineage>
        <taxon>Bacteria</taxon>
        <taxon>Pseudomonadati</taxon>
        <taxon>Pseudomonadota</taxon>
        <taxon>Alphaproteobacteria</taxon>
        <taxon>Rhodobacterales</taxon>
        <taxon>Paracoccaceae</taxon>
        <taxon>Thioclava</taxon>
    </lineage>
</organism>
<reference evidence="2 3" key="2">
    <citation type="submission" date="2024-06" db="EMBL/GenBank/DDBJ databases">
        <title>Thioclava kandeliae sp. nov. from a rhizosphere soil sample of Kandelia candel in a mangrove.</title>
        <authorList>
            <person name="Mu T."/>
        </authorList>
    </citation>
    <scope>NUCLEOTIDE SEQUENCE [LARGE SCALE GENOMIC DNA]</scope>
    <source>
        <strain evidence="2 3">CPCC 100088</strain>
    </source>
</reference>
<evidence type="ECO:0000313" key="3">
    <source>
        <dbReference type="Proteomes" id="UP001438953"/>
    </source>
</evidence>